<keyword evidence="3" id="KW-1185">Reference proteome</keyword>
<protein>
    <submittedName>
        <fullName evidence="2">Uncharacterized protein</fullName>
    </submittedName>
</protein>
<evidence type="ECO:0000313" key="3">
    <source>
        <dbReference type="Proteomes" id="UP000324585"/>
    </source>
</evidence>
<feature type="region of interest" description="Disordered" evidence="1">
    <location>
        <begin position="1"/>
        <end position="66"/>
    </location>
</feature>
<gene>
    <name evidence="2" type="ORF">FVE85_5692</name>
</gene>
<feature type="compositionally biased region" description="Polar residues" evidence="1">
    <location>
        <begin position="190"/>
        <end position="204"/>
    </location>
</feature>
<dbReference type="AlphaFoldDB" id="A0A5J4Z635"/>
<organism evidence="2 3">
    <name type="scientific">Porphyridium purpureum</name>
    <name type="common">Red alga</name>
    <name type="synonym">Porphyridium cruentum</name>
    <dbReference type="NCBI Taxonomy" id="35688"/>
    <lineage>
        <taxon>Eukaryota</taxon>
        <taxon>Rhodophyta</taxon>
        <taxon>Bangiophyceae</taxon>
        <taxon>Porphyridiales</taxon>
        <taxon>Porphyridiaceae</taxon>
        <taxon>Porphyridium</taxon>
    </lineage>
</organism>
<feature type="compositionally biased region" description="Polar residues" evidence="1">
    <location>
        <begin position="211"/>
        <end position="227"/>
    </location>
</feature>
<dbReference type="EMBL" id="VRMN01000001">
    <property type="protein sequence ID" value="KAA8498107.1"/>
    <property type="molecule type" value="Genomic_DNA"/>
</dbReference>
<feature type="region of interest" description="Disordered" evidence="1">
    <location>
        <begin position="104"/>
        <end position="278"/>
    </location>
</feature>
<reference evidence="3" key="1">
    <citation type="journal article" date="2019" name="Nat. Commun.">
        <title>Expansion of phycobilisome linker gene families in mesophilic red algae.</title>
        <authorList>
            <person name="Lee J."/>
            <person name="Kim D."/>
            <person name="Bhattacharya D."/>
            <person name="Yoon H.S."/>
        </authorList>
    </citation>
    <scope>NUCLEOTIDE SEQUENCE [LARGE SCALE GENOMIC DNA]</scope>
    <source>
        <strain evidence="3">CCMP 1328</strain>
    </source>
</reference>
<proteinExistence type="predicted"/>
<feature type="compositionally biased region" description="Polar residues" evidence="1">
    <location>
        <begin position="1"/>
        <end position="12"/>
    </location>
</feature>
<evidence type="ECO:0000256" key="1">
    <source>
        <dbReference type="SAM" id="MobiDB-lite"/>
    </source>
</evidence>
<feature type="compositionally biased region" description="Basic residues" evidence="1">
    <location>
        <begin position="266"/>
        <end position="278"/>
    </location>
</feature>
<accession>A0A5J4Z635</accession>
<dbReference type="Proteomes" id="UP000324585">
    <property type="component" value="Unassembled WGS sequence"/>
</dbReference>
<feature type="compositionally biased region" description="Polar residues" evidence="1">
    <location>
        <begin position="105"/>
        <end position="132"/>
    </location>
</feature>
<name>A0A5J4Z635_PORPP</name>
<comment type="caution">
    <text evidence="2">The sequence shown here is derived from an EMBL/GenBank/DDBJ whole genome shotgun (WGS) entry which is preliminary data.</text>
</comment>
<sequence>MAQMATATSQPGTAPAGAESTSSMSPSGLSKRRSSVPQGLTLTPREGSDILQQKSKFADSDRTSQSGYISLSPRLAMQNMQLGEAGALHLEVAATAVSGAGMTISPRNNMNSPTSPAQMGSFRKSGSGTFSTLKEDTEALRQERISEKERERELIKELQNAKRRARMEERRREPGGMGARGHTHAGSAVSPKNNTESEISSPTRSRPPKTAEQQAKSPSSGSTSMASILTPRGFTSHLPMLHGSGKQHEERLHGGATVPGHDKKNSKASKSKGKLSLG</sequence>
<feature type="compositionally biased region" description="Basic and acidic residues" evidence="1">
    <location>
        <begin position="133"/>
        <end position="174"/>
    </location>
</feature>
<evidence type="ECO:0000313" key="2">
    <source>
        <dbReference type="EMBL" id="KAA8498107.1"/>
    </source>
</evidence>
<feature type="compositionally biased region" description="Polar residues" evidence="1">
    <location>
        <begin position="19"/>
        <end position="28"/>
    </location>
</feature>